<dbReference type="OrthoDB" id="9786621at2"/>
<sequence length="168" mass="20031">MARPTSKDELLTLAEVRLNTLFTLIDSMSEEEQERTFTFEDRDRTIRDVLIHLHAWHNLLLEWVQKNLQGEPASFLPEPYNWRTYPEMNLRIQEAAQSIPLKQSKTLLRTSHQQTLELAKHFNEDELFVKGYFPWNRTATLASYFISSLSSHYDWAQKKVKRHKRSLR</sequence>
<dbReference type="RefSeq" id="WP_044169450.1">
    <property type="nucleotide sequence ID" value="NZ_JDFF01000024.1"/>
</dbReference>
<dbReference type="PATRIC" id="fig|887901.3.peg.1493"/>
<comment type="caution">
    <text evidence="1">The sequence shown here is derived from an EMBL/GenBank/DDBJ whole genome shotgun (WGS) entry which is preliminary data.</text>
</comment>
<dbReference type="EMBL" id="JDFF01000024">
    <property type="protein sequence ID" value="EWC91560.1"/>
    <property type="molecule type" value="Genomic_DNA"/>
</dbReference>
<evidence type="ECO:0000313" key="1">
    <source>
        <dbReference type="EMBL" id="EWC91560.1"/>
    </source>
</evidence>
<protein>
    <submittedName>
        <fullName evidence="1">PF08020 family protein</fullName>
    </submittedName>
</protein>
<dbReference type="Pfam" id="PF08020">
    <property type="entry name" value="DUF1706"/>
    <property type="match status" value="1"/>
</dbReference>
<organism evidence="1 2">
    <name type="scientific">Porphyromonas catoniae ATCC 51270</name>
    <dbReference type="NCBI Taxonomy" id="887901"/>
    <lineage>
        <taxon>Bacteria</taxon>
        <taxon>Pseudomonadati</taxon>
        <taxon>Bacteroidota</taxon>
        <taxon>Bacteroidia</taxon>
        <taxon>Bacteroidales</taxon>
        <taxon>Porphyromonadaceae</taxon>
        <taxon>Porphyromonas</taxon>
    </lineage>
</organism>
<evidence type="ECO:0000313" key="2">
    <source>
        <dbReference type="Proteomes" id="UP000023482"/>
    </source>
</evidence>
<dbReference type="Proteomes" id="UP000023482">
    <property type="component" value="Unassembled WGS sequence"/>
</dbReference>
<gene>
    <name evidence="1" type="ORF">HMPREF0636_0486</name>
</gene>
<dbReference type="InterPro" id="IPR034660">
    <property type="entry name" value="DinB/YfiT-like"/>
</dbReference>
<keyword evidence="2" id="KW-1185">Reference proteome</keyword>
<dbReference type="PIRSF" id="PIRSF031551">
    <property type="entry name" value="DUF1706"/>
    <property type="match status" value="1"/>
</dbReference>
<dbReference type="PANTHER" id="PTHR40658:SF4">
    <property type="entry name" value="HYPOTHETICAL CYTOSOLIC PROTEIN"/>
    <property type="match status" value="1"/>
</dbReference>
<name>Z4WUW1_9PORP</name>
<proteinExistence type="predicted"/>
<dbReference type="SUPFAM" id="SSF109854">
    <property type="entry name" value="DinB/YfiT-like putative metalloenzymes"/>
    <property type="match status" value="1"/>
</dbReference>
<dbReference type="Gene3D" id="1.20.120.450">
    <property type="entry name" value="dinb family like domain"/>
    <property type="match status" value="1"/>
</dbReference>
<dbReference type="AlphaFoldDB" id="Z4WUW1"/>
<dbReference type="InterPro" id="IPR012550">
    <property type="entry name" value="DUF1706"/>
</dbReference>
<reference evidence="1 2" key="1">
    <citation type="submission" date="2014-01" db="EMBL/GenBank/DDBJ databases">
        <authorList>
            <person name="Durkin A.S."/>
            <person name="McCorrison J."/>
            <person name="Torralba M."/>
            <person name="Gillis M."/>
            <person name="Haft D.H."/>
            <person name="Methe B."/>
            <person name="Sutton G."/>
            <person name="Nelson K.E."/>
        </authorList>
    </citation>
    <scope>NUCLEOTIDE SEQUENCE [LARGE SCALE GENOMIC DNA]</scope>
    <source>
        <strain evidence="1 2">ATCC 51270</strain>
    </source>
</reference>
<accession>Z4WUW1</accession>
<dbReference type="PANTHER" id="PTHR40658">
    <property type="match status" value="1"/>
</dbReference>